<dbReference type="Proteomes" id="UP000030011">
    <property type="component" value="Unassembled WGS sequence"/>
</dbReference>
<keyword evidence="3" id="KW-0732">Signal</keyword>
<dbReference type="OrthoDB" id="3692710at2"/>
<gene>
    <name evidence="7" type="ORF">N803_10875</name>
</gene>
<dbReference type="GO" id="GO:0005886">
    <property type="term" value="C:plasma membrane"/>
    <property type="evidence" value="ECO:0007669"/>
    <property type="project" value="UniProtKB-SubCell"/>
</dbReference>
<proteinExistence type="predicted"/>
<accession>A0A0A0JNA2</accession>
<dbReference type="AlphaFoldDB" id="A0A0A0JNA2"/>
<evidence type="ECO:0000256" key="4">
    <source>
        <dbReference type="ARBA" id="ARBA00023136"/>
    </source>
</evidence>
<comment type="subcellular location">
    <subcellularLocation>
        <location evidence="1">Cell membrane</location>
        <topology evidence="1">Lipid-anchor</topology>
    </subcellularLocation>
</comment>
<organism evidence="7 8">
    <name type="scientific">Knoellia subterranea KCTC 19937</name>
    <dbReference type="NCBI Taxonomy" id="1385521"/>
    <lineage>
        <taxon>Bacteria</taxon>
        <taxon>Bacillati</taxon>
        <taxon>Actinomycetota</taxon>
        <taxon>Actinomycetes</taxon>
        <taxon>Micrococcales</taxon>
        <taxon>Intrasporangiaceae</taxon>
        <taxon>Knoellia</taxon>
    </lineage>
</organism>
<evidence type="ECO:0000313" key="7">
    <source>
        <dbReference type="EMBL" id="KGN38249.1"/>
    </source>
</evidence>
<dbReference type="Gene3D" id="3.30.2030.20">
    <property type="match status" value="1"/>
</dbReference>
<dbReference type="Pfam" id="PF16708">
    <property type="entry name" value="LppA"/>
    <property type="match status" value="1"/>
</dbReference>
<dbReference type="STRING" id="1385521.N803_10875"/>
<evidence type="ECO:0000256" key="2">
    <source>
        <dbReference type="ARBA" id="ARBA00022475"/>
    </source>
</evidence>
<name>A0A0A0JNA2_9MICO</name>
<evidence type="ECO:0000256" key="1">
    <source>
        <dbReference type="ARBA" id="ARBA00004193"/>
    </source>
</evidence>
<sequence>MDATVVRSGAKGPIVDADWPKAWKAVQDVAGKRGFGDPHLVVDKPGHHVASLYDADGAELSIGTKVNTVLSIDGACHLG</sequence>
<keyword evidence="2" id="KW-1003">Cell membrane</keyword>
<comment type="caution">
    <text evidence="7">The sequence shown here is derived from an EMBL/GenBank/DDBJ whole genome shotgun (WGS) entry which is preliminary data.</text>
</comment>
<keyword evidence="5" id="KW-0564">Palmitate</keyword>
<keyword evidence="8" id="KW-1185">Reference proteome</keyword>
<dbReference type="eggNOG" id="ENOG50344H5">
    <property type="taxonomic scope" value="Bacteria"/>
</dbReference>
<evidence type="ECO:0000256" key="3">
    <source>
        <dbReference type="ARBA" id="ARBA00022729"/>
    </source>
</evidence>
<dbReference type="EMBL" id="AVPK01000003">
    <property type="protein sequence ID" value="KGN38249.1"/>
    <property type="molecule type" value="Genomic_DNA"/>
</dbReference>
<evidence type="ECO:0000313" key="8">
    <source>
        <dbReference type="Proteomes" id="UP000030011"/>
    </source>
</evidence>
<reference evidence="7 8" key="1">
    <citation type="submission" date="2013-08" db="EMBL/GenBank/DDBJ databases">
        <title>The genome sequence of Knoellia subterranea.</title>
        <authorList>
            <person name="Zhu W."/>
            <person name="Wang G."/>
        </authorList>
    </citation>
    <scope>NUCLEOTIDE SEQUENCE [LARGE SCALE GENOMIC DNA]</scope>
    <source>
        <strain evidence="7 8">KCTC 19937</strain>
    </source>
</reference>
<protein>
    <submittedName>
        <fullName evidence="7">Uncharacterized protein</fullName>
    </submittedName>
</protein>
<keyword evidence="4" id="KW-0472">Membrane</keyword>
<dbReference type="InterPro" id="IPR032018">
    <property type="entry name" value="LppA/LppB/LprP"/>
</dbReference>
<keyword evidence="6" id="KW-0449">Lipoprotein</keyword>
<evidence type="ECO:0000256" key="5">
    <source>
        <dbReference type="ARBA" id="ARBA00023139"/>
    </source>
</evidence>
<evidence type="ECO:0000256" key="6">
    <source>
        <dbReference type="ARBA" id="ARBA00023288"/>
    </source>
</evidence>